<proteinExistence type="inferred from homology"/>
<dbReference type="InterPro" id="IPR001173">
    <property type="entry name" value="Glyco_trans_2-like"/>
</dbReference>
<dbReference type="SUPFAM" id="SSF48452">
    <property type="entry name" value="TPR-like"/>
    <property type="match status" value="1"/>
</dbReference>
<organism evidence="6 7">
    <name type="scientific">Azospirillum himalayense</name>
    <dbReference type="NCBI Taxonomy" id="654847"/>
    <lineage>
        <taxon>Bacteria</taxon>
        <taxon>Pseudomonadati</taxon>
        <taxon>Pseudomonadota</taxon>
        <taxon>Alphaproteobacteria</taxon>
        <taxon>Rhodospirillales</taxon>
        <taxon>Azospirillaceae</taxon>
        <taxon>Azospirillum</taxon>
    </lineage>
</organism>
<evidence type="ECO:0000313" key="6">
    <source>
        <dbReference type="EMBL" id="MFC5354291.1"/>
    </source>
</evidence>
<feature type="domain" description="Glycosyltransferase 2-like" evidence="5">
    <location>
        <begin position="403"/>
        <end position="520"/>
    </location>
</feature>
<dbReference type="Gene3D" id="3.40.50.2000">
    <property type="entry name" value="Glycogen Phosphorylase B"/>
    <property type="match status" value="2"/>
</dbReference>
<reference evidence="7" key="1">
    <citation type="journal article" date="2019" name="Int. J. Syst. Evol. Microbiol.">
        <title>The Global Catalogue of Microorganisms (GCM) 10K type strain sequencing project: providing services to taxonomists for standard genome sequencing and annotation.</title>
        <authorList>
            <consortium name="The Broad Institute Genomics Platform"/>
            <consortium name="The Broad Institute Genome Sequencing Center for Infectious Disease"/>
            <person name="Wu L."/>
            <person name="Ma J."/>
        </authorList>
    </citation>
    <scope>NUCLEOTIDE SEQUENCE [LARGE SCALE GENOMIC DNA]</scope>
    <source>
        <strain evidence="7">CCUG 58760</strain>
    </source>
</reference>
<gene>
    <name evidence="6" type="ORF">ACFPMG_04655</name>
</gene>
<protein>
    <submittedName>
        <fullName evidence="6">Glycosyltransferase</fullName>
        <ecNumber evidence="6">2.4.-.-</ecNumber>
    </submittedName>
</protein>
<feature type="region of interest" description="Disordered" evidence="4">
    <location>
        <begin position="365"/>
        <end position="392"/>
    </location>
</feature>
<dbReference type="RefSeq" id="WP_376994034.1">
    <property type="nucleotide sequence ID" value="NZ_JBHSLC010000006.1"/>
</dbReference>
<evidence type="ECO:0000256" key="3">
    <source>
        <dbReference type="ARBA" id="ARBA00022679"/>
    </source>
</evidence>
<dbReference type="PANTHER" id="PTHR43179:SF12">
    <property type="entry name" value="GALACTOFURANOSYLTRANSFERASE GLFT2"/>
    <property type="match status" value="1"/>
</dbReference>
<dbReference type="PANTHER" id="PTHR43179">
    <property type="entry name" value="RHAMNOSYLTRANSFERASE WBBL"/>
    <property type="match status" value="1"/>
</dbReference>
<dbReference type="SUPFAM" id="SSF53756">
    <property type="entry name" value="UDP-Glycosyltransferase/glycogen phosphorylase"/>
    <property type="match status" value="1"/>
</dbReference>
<evidence type="ECO:0000256" key="1">
    <source>
        <dbReference type="ARBA" id="ARBA00006739"/>
    </source>
</evidence>
<keyword evidence="2 6" id="KW-0328">Glycosyltransferase</keyword>
<feature type="compositionally biased region" description="Low complexity" evidence="4">
    <location>
        <begin position="370"/>
        <end position="382"/>
    </location>
</feature>
<dbReference type="Pfam" id="PF13692">
    <property type="entry name" value="Glyco_trans_1_4"/>
    <property type="match status" value="1"/>
</dbReference>
<evidence type="ECO:0000256" key="2">
    <source>
        <dbReference type="ARBA" id="ARBA00022676"/>
    </source>
</evidence>
<comment type="similarity">
    <text evidence="1">Belongs to the glycosyltransferase 2 family.</text>
</comment>
<comment type="caution">
    <text evidence="6">The sequence shown here is derived from an EMBL/GenBank/DDBJ whole genome shotgun (WGS) entry which is preliminary data.</text>
</comment>
<dbReference type="Proteomes" id="UP001596166">
    <property type="component" value="Unassembled WGS sequence"/>
</dbReference>
<dbReference type="GO" id="GO:0016757">
    <property type="term" value="F:glycosyltransferase activity"/>
    <property type="evidence" value="ECO:0007669"/>
    <property type="project" value="UniProtKB-KW"/>
</dbReference>
<evidence type="ECO:0000256" key="4">
    <source>
        <dbReference type="SAM" id="MobiDB-lite"/>
    </source>
</evidence>
<dbReference type="InterPro" id="IPR011990">
    <property type="entry name" value="TPR-like_helical_dom_sf"/>
</dbReference>
<keyword evidence="3 6" id="KW-0808">Transferase</keyword>
<sequence>MTRTSWLTNAGARLDALMAEARHDEAEALALQLLGNEDNHDRAAIALAQCAVARNDLATGLRWAERAFRLSPDDYSRAALYGALLIASGRPREARKPLERALEATPLAMPRVALAQALFLDGDAAAAAAQIGQLLADHPVSSTPLLASLADGLVQAGAWTGWMGTGWMAADGGTRIVGAIRRTPGDRTSTVRVGTPQGTLLALPLDAFLNRFAGSATPSASAPARFIIDMEADAEGLEVSITVGNSPLLGAPARLPRRLEAEGAVDVEGDRLYGWTWLPLAPQTPAELRVTDAVGHSVTLLPDRRVEDAPFLGLDEGRQGFSLDLADTGLTPGWLTVTAGPAGTPLTGSPLLWGDGAIVEAMEETRAAGSRRPTVRPVPVGPRSRRMGRPAASASTAAPVIDIIVPVHAGRAETMACLASVLETMPALPPGIAGEVVVIEDASPEPELVRDLAGLAAQGRITLLSNDRNLGFPATVNRGFRLHPDRDVVLLNADTLVAGDWLARLRAAAYAAPDIGTVTPFSNDATILSYPVSDEEDAAPSPPPSPAETAALHLAAARANAGTVVDLPTAVAFCTYIRRDCLEETGPFEERLFGRGYGEENDFCLRARRFGWRHVGATDVFVAHVGGRSFGRHKRVLMWRNIRVLNRLHPGYDALVGAFLKEDPLAEARRRLDLVRWLDEPAVPSVLLITLDLAGGVARHIAERRGLHARAGRRTLLLSPCRVEEGTPPEFCRLEDPDRRDLRHLVFRTVAEIDLLVAVLRRARVERVEIHHSLNHDPVVLELPARLGVPYDMVIHDYSWICPRITLIGMDGRYCGEPDMARCERCAVQPGPRLQEAISVADLRRRTGRLTAGAQRVIVSSEDVARRLARHVPPSPIQIESWDAAVPAVEPRPSRPPGGRWTVAVIGAIGEHKGRRILLDCARDAALRDLPLEFVLVGYTDDDGPLFATGRVFITGPYREEEAEHLVRAQSAHLAFLPSICPETWCYALSTAWRAGLAVAAFDLGTIAERIRTQGGGRLLDPALPPSALNDALLGILDLSAPGGVALLPVAPSGIATRPRPGTPPVDSGRGSAPPQPTEGMLPMFGSAPASHGAQSGQVQATAQKITFTPGLFSVVVVGGRGVGQPGELPLPSLHLALAPNSPAGSRVSFLGSQADGWLTKAGDALVVKVEGEPAHMLLTSYKNDQQPEGGLGIQIARLDTVPAAAPAAAPAVLAPPPMPAAPRTVPFEIMMHVQRQGDLRFTDTNWAGSVGQQLWIEAFSLTPTALLSSEDIEYKALTANGWETPWVAGGKLCGSRGLGTPLVGFAIRLRGAAAERFECLYEGAFVSGQRTATFRNGSPCRSDAIGDPLEGILLHVTEKKSPA</sequence>
<feature type="region of interest" description="Disordered" evidence="4">
    <location>
        <begin position="1054"/>
        <end position="1098"/>
    </location>
</feature>
<name>A0ABW0G156_9PROT</name>
<dbReference type="Gene3D" id="3.90.550.10">
    <property type="entry name" value="Spore Coat Polysaccharide Biosynthesis Protein SpsA, Chain A"/>
    <property type="match status" value="1"/>
</dbReference>
<keyword evidence="7" id="KW-1185">Reference proteome</keyword>
<dbReference type="Pfam" id="PF00535">
    <property type="entry name" value="Glycos_transf_2"/>
    <property type="match status" value="1"/>
</dbReference>
<dbReference type="SUPFAM" id="SSF53448">
    <property type="entry name" value="Nucleotide-diphospho-sugar transferases"/>
    <property type="match status" value="1"/>
</dbReference>
<dbReference type="InterPro" id="IPR029044">
    <property type="entry name" value="Nucleotide-diphossugar_trans"/>
</dbReference>
<dbReference type="EC" id="2.4.-.-" evidence="6"/>
<evidence type="ECO:0000313" key="7">
    <source>
        <dbReference type="Proteomes" id="UP001596166"/>
    </source>
</evidence>
<dbReference type="Gene3D" id="1.25.40.10">
    <property type="entry name" value="Tetratricopeptide repeat domain"/>
    <property type="match status" value="1"/>
</dbReference>
<dbReference type="EMBL" id="JBHSLC010000006">
    <property type="protein sequence ID" value="MFC5354291.1"/>
    <property type="molecule type" value="Genomic_DNA"/>
</dbReference>
<evidence type="ECO:0000259" key="5">
    <source>
        <dbReference type="Pfam" id="PF00535"/>
    </source>
</evidence>
<accession>A0ABW0G156</accession>